<dbReference type="InterPro" id="IPR014031">
    <property type="entry name" value="Ketoacyl_synth_C"/>
</dbReference>
<dbReference type="Pfam" id="PF00550">
    <property type="entry name" value="PP-binding"/>
    <property type="match status" value="1"/>
</dbReference>
<accession>A0A372EMU8</accession>
<gene>
    <name evidence="12" type="ORF">DY262_04270</name>
</gene>
<feature type="domain" description="PKS/mFAS DH" evidence="11">
    <location>
        <begin position="928"/>
        <end position="1208"/>
    </location>
</feature>
<dbReference type="InterPro" id="IPR036736">
    <property type="entry name" value="ACP-like_sf"/>
</dbReference>
<dbReference type="InterPro" id="IPR057326">
    <property type="entry name" value="KR_dom"/>
</dbReference>
<dbReference type="InterPro" id="IPR006162">
    <property type="entry name" value="Ppantetheine_attach_site"/>
</dbReference>
<evidence type="ECO:0000256" key="2">
    <source>
        <dbReference type="ARBA" id="ARBA00022553"/>
    </source>
</evidence>
<reference evidence="12 13" key="1">
    <citation type="submission" date="2018-08" db="EMBL/GenBank/DDBJ databases">
        <title>Hydrogenophaga sp. LA-38 isolated from sludge.</title>
        <authorList>
            <person name="Im W.-T."/>
        </authorList>
    </citation>
    <scope>NUCLEOTIDE SEQUENCE [LARGE SCALE GENOMIC DNA]</scope>
    <source>
        <strain evidence="12 13">LA-38</strain>
    </source>
</reference>
<dbReference type="Gene3D" id="3.40.50.720">
    <property type="entry name" value="NAD(P)-binding Rossmann-like Domain"/>
    <property type="match status" value="3"/>
</dbReference>
<dbReference type="InterPro" id="IPR016035">
    <property type="entry name" value="Acyl_Trfase/lysoPLipase"/>
</dbReference>
<dbReference type="InterPro" id="IPR016036">
    <property type="entry name" value="Malonyl_transacylase_ACP-bd"/>
</dbReference>
<comment type="function">
    <text evidence="7">Involved in production of the polyketide antibiotic thailandamide.</text>
</comment>
<evidence type="ECO:0000313" key="12">
    <source>
        <dbReference type="EMBL" id="RFP81001.1"/>
    </source>
</evidence>
<dbReference type="SMART" id="SM01294">
    <property type="entry name" value="PKS_PP_betabranch"/>
    <property type="match status" value="1"/>
</dbReference>
<evidence type="ECO:0000256" key="4">
    <source>
        <dbReference type="ARBA" id="ARBA00022857"/>
    </source>
</evidence>
<dbReference type="InterPro" id="IPR020841">
    <property type="entry name" value="PKS_Beta-ketoAc_synthase_dom"/>
</dbReference>
<keyword evidence="1" id="KW-0596">Phosphopantetheine</keyword>
<keyword evidence="13" id="KW-1185">Reference proteome</keyword>
<keyword evidence="3" id="KW-0808">Transferase</keyword>
<dbReference type="GO" id="GO:0005737">
    <property type="term" value="C:cytoplasm"/>
    <property type="evidence" value="ECO:0007669"/>
    <property type="project" value="TreeGrafter"/>
</dbReference>
<dbReference type="InterPro" id="IPR020807">
    <property type="entry name" value="PKS_DH"/>
</dbReference>
<dbReference type="Pfam" id="PF00698">
    <property type="entry name" value="Acyl_transf_1"/>
    <property type="match status" value="1"/>
</dbReference>
<proteinExistence type="predicted"/>
<dbReference type="InterPro" id="IPR013968">
    <property type="entry name" value="PKS_KR"/>
</dbReference>
<dbReference type="GO" id="GO:0016491">
    <property type="term" value="F:oxidoreductase activity"/>
    <property type="evidence" value="ECO:0007669"/>
    <property type="project" value="InterPro"/>
</dbReference>
<keyword evidence="4" id="KW-0521">NADP</keyword>
<dbReference type="InterPro" id="IPR020806">
    <property type="entry name" value="PKS_PP-bd"/>
</dbReference>
<dbReference type="GO" id="GO:0004315">
    <property type="term" value="F:3-oxoacyl-[acyl-carrier-protein] synthase activity"/>
    <property type="evidence" value="ECO:0007669"/>
    <property type="project" value="InterPro"/>
</dbReference>
<dbReference type="Gene3D" id="3.40.366.10">
    <property type="entry name" value="Malonyl-Coenzyme A Acyl Carrier Protein, domain 2"/>
    <property type="match status" value="1"/>
</dbReference>
<dbReference type="GO" id="GO:0004312">
    <property type="term" value="F:fatty acid synthase activity"/>
    <property type="evidence" value="ECO:0007669"/>
    <property type="project" value="TreeGrafter"/>
</dbReference>
<dbReference type="InterPro" id="IPR013154">
    <property type="entry name" value="ADH-like_N"/>
</dbReference>
<dbReference type="Proteomes" id="UP000261931">
    <property type="component" value="Unassembled WGS sequence"/>
</dbReference>
<dbReference type="InterPro" id="IPR018201">
    <property type="entry name" value="Ketoacyl_synth_AS"/>
</dbReference>
<dbReference type="InterPro" id="IPR016039">
    <property type="entry name" value="Thiolase-like"/>
</dbReference>
<dbReference type="Pfam" id="PF00107">
    <property type="entry name" value="ADH_zinc_N"/>
    <property type="match status" value="1"/>
</dbReference>
<organism evidence="12 13">
    <name type="scientific">Hydrogenophaga borbori</name>
    <dbReference type="NCBI Taxonomy" id="2294117"/>
    <lineage>
        <taxon>Bacteria</taxon>
        <taxon>Pseudomonadati</taxon>
        <taxon>Pseudomonadota</taxon>
        <taxon>Betaproteobacteria</taxon>
        <taxon>Burkholderiales</taxon>
        <taxon>Comamonadaceae</taxon>
        <taxon>Hydrogenophaga</taxon>
    </lineage>
</organism>
<dbReference type="SMART" id="SM00827">
    <property type="entry name" value="PKS_AT"/>
    <property type="match status" value="1"/>
</dbReference>
<evidence type="ECO:0000256" key="8">
    <source>
        <dbReference type="PROSITE-ProRule" id="PRU01363"/>
    </source>
</evidence>
<feature type="region of interest" description="N-terminal hotdog fold" evidence="8">
    <location>
        <begin position="928"/>
        <end position="1049"/>
    </location>
</feature>
<dbReference type="GO" id="GO:0071770">
    <property type="term" value="P:DIM/DIP cell wall layer assembly"/>
    <property type="evidence" value="ECO:0007669"/>
    <property type="project" value="TreeGrafter"/>
</dbReference>
<feature type="domain" description="Carrier" evidence="9">
    <location>
        <begin position="2051"/>
        <end position="2129"/>
    </location>
</feature>
<dbReference type="InterPro" id="IPR042104">
    <property type="entry name" value="PKS_dehydratase_sf"/>
</dbReference>
<dbReference type="InterPro" id="IPR032821">
    <property type="entry name" value="PKS_assoc"/>
</dbReference>
<dbReference type="PROSITE" id="PS00012">
    <property type="entry name" value="PHOSPHOPANTETHEINE"/>
    <property type="match status" value="1"/>
</dbReference>
<dbReference type="CDD" id="cd08955">
    <property type="entry name" value="KR_2_FAS_SDR_x"/>
    <property type="match status" value="1"/>
</dbReference>
<dbReference type="PROSITE" id="PS00606">
    <property type="entry name" value="KS3_1"/>
    <property type="match status" value="1"/>
</dbReference>
<dbReference type="GO" id="GO:0006633">
    <property type="term" value="P:fatty acid biosynthetic process"/>
    <property type="evidence" value="ECO:0007669"/>
    <property type="project" value="InterPro"/>
</dbReference>
<dbReference type="PANTHER" id="PTHR43775:SF37">
    <property type="entry name" value="SI:DKEY-61P9.11"/>
    <property type="match status" value="1"/>
</dbReference>
<dbReference type="Pfam" id="PF00109">
    <property type="entry name" value="ketoacyl-synt"/>
    <property type="match status" value="1"/>
</dbReference>
<evidence type="ECO:0000256" key="7">
    <source>
        <dbReference type="ARBA" id="ARBA00054155"/>
    </source>
</evidence>
<comment type="caution">
    <text evidence="12">The sequence shown here is derived from an EMBL/GenBank/DDBJ whole genome shotgun (WGS) entry which is preliminary data.</text>
</comment>
<keyword evidence="2" id="KW-0597">Phosphoprotein</keyword>
<dbReference type="SUPFAM" id="SSF55048">
    <property type="entry name" value="Probable ACP-binding domain of malonyl-CoA ACP transacylase"/>
    <property type="match status" value="1"/>
</dbReference>
<dbReference type="Gene3D" id="3.90.180.10">
    <property type="entry name" value="Medium-chain alcohol dehydrogenases, catalytic domain"/>
    <property type="match status" value="1"/>
</dbReference>
<evidence type="ECO:0000256" key="6">
    <source>
        <dbReference type="ARBA" id="ARBA00023315"/>
    </source>
</evidence>
<evidence type="ECO:0000256" key="5">
    <source>
        <dbReference type="ARBA" id="ARBA00023268"/>
    </source>
</evidence>
<evidence type="ECO:0000256" key="1">
    <source>
        <dbReference type="ARBA" id="ARBA00022450"/>
    </source>
</evidence>
<dbReference type="Gene3D" id="3.40.47.10">
    <property type="match status" value="1"/>
</dbReference>
<dbReference type="FunFam" id="3.40.47.10:FF:000019">
    <property type="entry name" value="Polyketide synthase type I"/>
    <property type="match status" value="1"/>
</dbReference>
<dbReference type="FunFam" id="3.40.50.720:FF:000209">
    <property type="entry name" value="Polyketide synthase Pks12"/>
    <property type="match status" value="1"/>
</dbReference>
<dbReference type="InterPro" id="IPR049552">
    <property type="entry name" value="PKS_DH_N"/>
</dbReference>
<dbReference type="PROSITE" id="PS50075">
    <property type="entry name" value="CARRIER"/>
    <property type="match status" value="1"/>
</dbReference>
<keyword evidence="5" id="KW-0511">Multifunctional enzyme</keyword>
<name>A0A372EMU8_9BURK</name>
<evidence type="ECO:0000259" key="10">
    <source>
        <dbReference type="PROSITE" id="PS52004"/>
    </source>
</evidence>
<dbReference type="InterPro" id="IPR001227">
    <property type="entry name" value="Ac_transferase_dom_sf"/>
</dbReference>
<dbReference type="InterPro" id="IPR049900">
    <property type="entry name" value="PKS_mFAS_DH"/>
</dbReference>
<feature type="active site" description="Proton donor; for dehydratase activity" evidence="8">
    <location>
        <position position="1120"/>
    </location>
</feature>
<dbReference type="SUPFAM" id="SSF53901">
    <property type="entry name" value="Thiolase-like"/>
    <property type="match status" value="1"/>
</dbReference>
<dbReference type="Pfam" id="PF08240">
    <property type="entry name" value="ADH_N"/>
    <property type="match status" value="1"/>
</dbReference>
<dbReference type="SMART" id="SM00829">
    <property type="entry name" value="PKS_ER"/>
    <property type="match status" value="1"/>
</dbReference>
<dbReference type="InterPro" id="IPR013149">
    <property type="entry name" value="ADH-like_C"/>
</dbReference>
<dbReference type="InterPro" id="IPR020843">
    <property type="entry name" value="ER"/>
</dbReference>
<feature type="active site" description="Proton acceptor; for dehydratase activity" evidence="8">
    <location>
        <position position="960"/>
    </location>
</feature>
<dbReference type="Pfam" id="PF21089">
    <property type="entry name" value="PKS_DH_N"/>
    <property type="match status" value="1"/>
</dbReference>
<evidence type="ECO:0000259" key="11">
    <source>
        <dbReference type="PROSITE" id="PS52019"/>
    </source>
</evidence>
<dbReference type="PROSITE" id="PS52019">
    <property type="entry name" value="PKS_MFAS_DH"/>
    <property type="match status" value="1"/>
</dbReference>
<keyword evidence="6" id="KW-0012">Acyltransferase</keyword>
<dbReference type="SUPFAM" id="SSF52151">
    <property type="entry name" value="FabD/lysophospholipase-like"/>
    <property type="match status" value="1"/>
</dbReference>
<dbReference type="InterPro" id="IPR011032">
    <property type="entry name" value="GroES-like_sf"/>
</dbReference>
<dbReference type="InterPro" id="IPR009081">
    <property type="entry name" value="PP-bd_ACP"/>
</dbReference>
<dbReference type="CDD" id="cd05195">
    <property type="entry name" value="enoyl_red"/>
    <property type="match status" value="1"/>
</dbReference>
<evidence type="ECO:0000256" key="3">
    <source>
        <dbReference type="ARBA" id="ARBA00022679"/>
    </source>
</evidence>
<sequence>MSDTPSSPSLGQLSAIKLALMAQKVRAQSEAVLRADPIAIVGMGCRFPGGADSPEAFWQLLVDGVDAVRPVPADRWDVQAVYDADPSVPGKSIAREGGFLERIDGFDAAYFNILPREAERMDPQQRLFLEVAMEALDDAGFTRDKLRGSRAGAFVASYHNDYQLLEYRDPEAIDARTLTGTVHSVLVNRLSYLLDLRGPSVSVDTACSSSLVAIHLACQSLRHGESDIALAGGVSLMVTPDLMVSLSKVGFMAPDGRCKTFDDSADGFGRGEGCGVIVLKRLSDAVADGDRVLAVVRGSAVNQDGHSTLLAAPNGLAQQDLIREALAAAQLEPGRIGFIEAHGTGTPLGDPIEVEALAATVGRADVGGGTCWLGAAKANLAHMEAAAGVAGVIKTVLAMRHEAIPPQIHFKSLNKHLSLDGTRLAVPTTLTPWPRGALTRCAGTSSFGVGGTNAHVVLEEAPRLGAAPQAPAGQGTHLLHLSAQSGPALRELARSWAGFLPRSQASLTDLCFTAGARRSALDHRLAVLGRDREELRARLEAFARDGEAPGACLGRVAPDAAPRLAFVFSGQGPQWYAMGRELLAQEPVFRARMDECEALIRAATGWSLLAELSVDEAASRLHQTEVAQPALFAIQVSLAALWAAWGVRPGAVVGHSVGEIAALQVAGVLSLAEAVRVVCLRARVMQQATGHGRMAAVDCSAAEAEALLAPFGERLSLAALNAPRSVVLSGEPAALDEALNALASRGVHHRLLPVNYAFHSAQMAPLQRELVARLGEVASSPAAVPVYSTVTGAAAPRQRFDADYFGRNVREPVRLQAAIEALSDDGFNAFLEIGPHPVLSGALGDTLQARGRAATVAASLRRGKPERDALLASAAALHVVGHTLDTEALLGGPGEVVDLPRYPWQRQRYWLRPTPVAAAAPARPSGAHPLLGARLPLAATSDRVYQARWTVDSAGALRDHRIGGRLLMPGAAMLETLHAAWRAEAGAGSLEAFAVDRPLPLPDAGELAWQVVVRDGAAGAVLELFQAIDAAPGWQRVCSAIGRREAAPSPGAAPAPMEGAAVDRAAFYQRFDSLGVAFGPGFRGVQVLAAGDGWARGELALPPELSHEAPRFGLHPALLDAALQLCAAAASAGSAGLPTQLWVPMGVERFALWRPGLARLRASATLRAEPAPGAEAFAADLRLDDEAGEPVAFITGARFARADARRLAGDAPDEGVYEARWQPAPAGAASPERPADGAWLLLSDASGLAASLRAALQARGARCIEVRPGERLQSLGGDRWTVDPHGPQDFKAVLDAAQASGPLRGAVHLWGLDAPALEADDPEHAERLASGALLHLAQALVAAPATLTLVTRSAQSVHAGEAPAGLAAAGAWAFLGVLRVEHPELQPRAIDIDAAASDGAALLPWLLGAGPDTALRGGGAWVQRLVPLALTHPDAAPAPVADAPRRLEVAQAGTLDGLAIRPLARPALQAGEVRLRVAAAALNFRDVLLALGVYPGTGIPLGAECAGTVIECGAGVDGLRVGDAVFGFAHGSMASEAVVPAAFLSRLPATLSFEQAAALPVAFLTALFGLQRIAGLRRGQRVLIHAGAGGVGLAAVQLALRAGATVYATAGSEDKRAFLRSLGVAQVMDSRSTGFVEELKRATQGEGVHVLLNSLAGDFIPAGLSVVAPGGWFLELGKRGIWTPEAVAARHPGLRYRAYDFGDEAYADPAMVAPLLDEVLAGLADGSLRPLPVTPFDFERASEAFRHMAQARHTGKLVLRLPPAPQAAPAGLVRADASYLITGGLGALGLHTARGLAQRGARHLVLLGRRAPSAEAQAAIAALRGSGVSVRVAALDAADAGAMGALLAELARELPPLRGVVHAAGVLDDGALIRQTWARCAAVLRNKVGGARVLHALTREWPLDFFVLYSAAGGWLGAPGQCAYAAANAELDALARARRASGLPALSVGWGAWAQGGMATQLAASGRDPWAGRGLKPIEPELGLQRLEALWREGATHALVLPIDWSAFLSHLPAGVDAALFPAAARRPAPAAETLPDATLAARLRQLPAGQRRGALMAHLAERALQVLGLDAGTAIDPRRALKDIGLDSLMAVELRNALTRSIGQPLSATLLFDYPNLDALTAYLMRALGLEDAPAPQATAGAPAHGELAALSDEEAEALLMQELSGGPESPGT</sequence>
<dbReference type="Pfam" id="PF16197">
    <property type="entry name" value="KAsynt_C_assoc"/>
    <property type="match status" value="1"/>
</dbReference>
<evidence type="ECO:0000259" key="9">
    <source>
        <dbReference type="PROSITE" id="PS50075"/>
    </source>
</evidence>
<feature type="region of interest" description="C-terminal hotdog fold" evidence="8">
    <location>
        <begin position="1059"/>
        <end position="1208"/>
    </location>
</feature>
<dbReference type="SUPFAM" id="SSF51735">
    <property type="entry name" value="NAD(P)-binding Rossmann-fold domains"/>
    <property type="match status" value="3"/>
</dbReference>
<protein>
    <submittedName>
        <fullName evidence="12">SDR family NAD(P)-dependent oxidoreductase</fullName>
    </submittedName>
</protein>
<dbReference type="Gene3D" id="3.10.129.110">
    <property type="entry name" value="Polyketide synthase dehydratase"/>
    <property type="match status" value="1"/>
</dbReference>
<dbReference type="InterPro" id="IPR050091">
    <property type="entry name" value="PKS_NRPS_Biosynth_Enz"/>
</dbReference>
<dbReference type="Gene3D" id="3.30.70.3290">
    <property type="match status" value="1"/>
</dbReference>
<dbReference type="GO" id="GO:0005886">
    <property type="term" value="C:plasma membrane"/>
    <property type="evidence" value="ECO:0007669"/>
    <property type="project" value="TreeGrafter"/>
</dbReference>
<dbReference type="SMART" id="SM00823">
    <property type="entry name" value="PKS_PP"/>
    <property type="match status" value="1"/>
</dbReference>
<dbReference type="SMART" id="SM00822">
    <property type="entry name" value="PKS_KR"/>
    <property type="match status" value="1"/>
</dbReference>
<dbReference type="Gene3D" id="1.10.1200.10">
    <property type="entry name" value="ACP-like"/>
    <property type="match status" value="1"/>
</dbReference>
<feature type="domain" description="Ketosynthase family 3 (KS3)" evidence="10">
    <location>
        <begin position="35"/>
        <end position="460"/>
    </location>
</feature>
<dbReference type="Pfam" id="PF08659">
    <property type="entry name" value="KR"/>
    <property type="match status" value="1"/>
</dbReference>
<dbReference type="Pfam" id="PF14765">
    <property type="entry name" value="PS-DH"/>
    <property type="match status" value="1"/>
</dbReference>
<dbReference type="EMBL" id="QVLS01000002">
    <property type="protein sequence ID" value="RFP81001.1"/>
    <property type="molecule type" value="Genomic_DNA"/>
</dbReference>
<dbReference type="SMART" id="SM00825">
    <property type="entry name" value="PKS_KS"/>
    <property type="match status" value="1"/>
</dbReference>
<dbReference type="PANTHER" id="PTHR43775">
    <property type="entry name" value="FATTY ACID SYNTHASE"/>
    <property type="match status" value="1"/>
</dbReference>
<dbReference type="RefSeq" id="WP_116957739.1">
    <property type="nucleotide sequence ID" value="NZ_QVLS01000002.1"/>
</dbReference>
<dbReference type="CDD" id="cd00833">
    <property type="entry name" value="PKS"/>
    <property type="match status" value="1"/>
</dbReference>
<dbReference type="GO" id="GO:0031177">
    <property type="term" value="F:phosphopantetheine binding"/>
    <property type="evidence" value="ECO:0007669"/>
    <property type="project" value="InterPro"/>
</dbReference>
<dbReference type="InterPro" id="IPR014030">
    <property type="entry name" value="Ketoacyl_synth_N"/>
</dbReference>
<dbReference type="Pfam" id="PF02801">
    <property type="entry name" value="Ketoacyl-synt_C"/>
    <property type="match status" value="1"/>
</dbReference>
<dbReference type="SMART" id="SM00826">
    <property type="entry name" value="PKS_DH"/>
    <property type="match status" value="1"/>
</dbReference>
<dbReference type="InterPro" id="IPR049551">
    <property type="entry name" value="PKS_DH_C"/>
</dbReference>
<evidence type="ECO:0000313" key="13">
    <source>
        <dbReference type="Proteomes" id="UP000261931"/>
    </source>
</evidence>
<dbReference type="SUPFAM" id="SSF47336">
    <property type="entry name" value="ACP-like"/>
    <property type="match status" value="1"/>
</dbReference>
<dbReference type="PROSITE" id="PS52004">
    <property type="entry name" value="KS3_2"/>
    <property type="match status" value="1"/>
</dbReference>
<dbReference type="InterPro" id="IPR014043">
    <property type="entry name" value="Acyl_transferase_dom"/>
</dbReference>
<dbReference type="InterPro" id="IPR036291">
    <property type="entry name" value="NAD(P)-bd_dom_sf"/>
</dbReference>
<dbReference type="SUPFAM" id="SSF50129">
    <property type="entry name" value="GroES-like"/>
    <property type="match status" value="1"/>
</dbReference>
<dbReference type="FunFam" id="3.40.366.10:FF:000002">
    <property type="entry name" value="Probable polyketide synthase 2"/>
    <property type="match status" value="1"/>
</dbReference>